<dbReference type="AlphaFoldDB" id="A0A1F6UZ59"/>
<organism evidence="10 11">
    <name type="scientific">Candidatus Muproteobacteria bacterium RBG_16_60_9</name>
    <dbReference type="NCBI Taxonomy" id="1817755"/>
    <lineage>
        <taxon>Bacteria</taxon>
        <taxon>Pseudomonadati</taxon>
        <taxon>Pseudomonadota</taxon>
        <taxon>Candidatus Muproteobacteria</taxon>
    </lineage>
</organism>
<keyword evidence="5 7" id="KW-0460">Magnesium</keyword>
<keyword evidence="6 7" id="KW-0511">Multifunctional enzyme</keyword>
<dbReference type="GO" id="GO:0008882">
    <property type="term" value="F:[glutamate-ammonia-ligase] adenylyltransferase activity"/>
    <property type="evidence" value="ECO:0007669"/>
    <property type="project" value="UniProtKB-UniRule"/>
</dbReference>
<gene>
    <name evidence="7" type="primary">glnE</name>
    <name evidence="10" type="ORF">A2W18_09435</name>
</gene>
<dbReference type="EMBL" id="MFSP01000173">
    <property type="protein sequence ID" value="OGI62599.1"/>
    <property type="molecule type" value="Genomic_DNA"/>
</dbReference>
<dbReference type="Gene3D" id="1.20.120.1510">
    <property type="match status" value="1"/>
</dbReference>
<dbReference type="Pfam" id="PF03710">
    <property type="entry name" value="GlnE"/>
    <property type="match status" value="2"/>
</dbReference>
<dbReference type="InterPro" id="IPR043519">
    <property type="entry name" value="NT_sf"/>
</dbReference>
<evidence type="ECO:0000313" key="11">
    <source>
        <dbReference type="Proteomes" id="UP000179076"/>
    </source>
</evidence>
<dbReference type="GO" id="GO:0005524">
    <property type="term" value="F:ATP binding"/>
    <property type="evidence" value="ECO:0007669"/>
    <property type="project" value="UniProtKB-UniRule"/>
</dbReference>
<evidence type="ECO:0000256" key="7">
    <source>
        <dbReference type="HAMAP-Rule" id="MF_00802"/>
    </source>
</evidence>
<comment type="function">
    <text evidence="7">Involved in the regulation of glutamine synthetase GlnA, a key enzyme in the process to assimilate ammonia. When cellular nitrogen levels are high, the C-terminal adenylyl transferase (AT) inactivates GlnA by covalent transfer of an adenylyl group from ATP to specific tyrosine residue of GlnA, thus reducing its activity. Conversely, when nitrogen levels are low, the N-terminal adenylyl removase (AR) activates GlnA by removing the adenylyl group by phosphorolysis, increasing its activity. The regulatory region of GlnE binds the signal transduction protein PII (GlnB) which indicates the nitrogen status of the cell.</text>
</comment>
<dbReference type="InterPro" id="IPR013546">
    <property type="entry name" value="PII_UdlTrfase/GS_AdlTrfase"/>
</dbReference>
<dbReference type="GO" id="GO:0005829">
    <property type="term" value="C:cytosol"/>
    <property type="evidence" value="ECO:0007669"/>
    <property type="project" value="TreeGrafter"/>
</dbReference>
<dbReference type="SUPFAM" id="SSF81301">
    <property type="entry name" value="Nucleotidyltransferase"/>
    <property type="match status" value="2"/>
</dbReference>
<dbReference type="PANTHER" id="PTHR30621">
    <property type="entry name" value="GLUTAMINE SYNTHETASE ADENYLYLTRANSFERASE"/>
    <property type="match status" value="1"/>
</dbReference>
<dbReference type="CDD" id="cd05401">
    <property type="entry name" value="NT_GlnE_GlnD_like"/>
    <property type="match status" value="2"/>
</dbReference>
<evidence type="ECO:0000256" key="6">
    <source>
        <dbReference type="ARBA" id="ARBA00023268"/>
    </source>
</evidence>
<evidence type="ECO:0000259" key="8">
    <source>
        <dbReference type="Pfam" id="PF03710"/>
    </source>
</evidence>
<evidence type="ECO:0000256" key="3">
    <source>
        <dbReference type="ARBA" id="ARBA00022741"/>
    </source>
</evidence>
<evidence type="ECO:0000256" key="2">
    <source>
        <dbReference type="ARBA" id="ARBA00022695"/>
    </source>
</evidence>
<dbReference type="InterPro" id="IPR023057">
    <property type="entry name" value="GlnE"/>
</dbReference>
<dbReference type="GO" id="GO:0047388">
    <property type="term" value="F:[glutamine synthetase]-adenylyl-L-tyrosine phosphorylase activity"/>
    <property type="evidence" value="ECO:0007669"/>
    <property type="project" value="UniProtKB-EC"/>
</dbReference>
<dbReference type="PANTHER" id="PTHR30621:SF0">
    <property type="entry name" value="BIFUNCTIONAL GLUTAMINE SYNTHETASE ADENYLYLTRANSFERASE_ADENYLYL-REMOVING ENZYME"/>
    <property type="match status" value="1"/>
</dbReference>
<comment type="catalytic activity">
    <reaction evidence="7">
        <text>[glutamine synthetase]-O(4)-(5'-adenylyl)-L-tyrosine + phosphate = [glutamine synthetase]-L-tyrosine + ADP</text>
        <dbReference type="Rhea" id="RHEA:43716"/>
        <dbReference type="Rhea" id="RHEA-COMP:10660"/>
        <dbReference type="Rhea" id="RHEA-COMP:10661"/>
        <dbReference type="ChEBI" id="CHEBI:43474"/>
        <dbReference type="ChEBI" id="CHEBI:46858"/>
        <dbReference type="ChEBI" id="CHEBI:83624"/>
        <dbReference type="ChEBI" id="CHEBI:456216"/>
        <dbReference type="EC" id="2.7.7.89"/>
    </reaction>
</comment>
<feature type="domain" description="Glutamate-ammonia ligase adenylyltransferase repeated" evidence="8">
    <location>
        <begin position="565"/>
        <end position="816"/>
    </location>
</feature>
<evidence type="ECO:0000259" key="9">
    <source>
        <dbReference type="Pfam" id="PF08335"/>
    </source>
</evidence>
<proteinExistence type="inferred from homology"/>
<dbReference type="FunFam" id="1.20.120.330:FF:000005">
    <property type="entry name" value="Bifunctional glutamine synthetase adenylyltransferase/adenylyl-removing enzyme"/>
    <property type="match status" value="1"/>
</dbReference>
<comment type="similarity">
    <text evidence="7">Belongs to the GlnE family.</text>
</comment>
<feature type="domain" description="PII-uridylyltransferase/Glutamine-synthetase adenylyltransferase" evidence="9">
    <location>
        <begin position="312"/>
        <end position="451"/>
    </location>
</feature>
<keyword evidence="1 7" id="KW-0808">Transferase</keyword>
<keyword evidence="3 7" id="KW-0547">Nucleotide-binding</keyword>
<dbReference type="Proteomes" id="UP000179076">
    <property type="component" value="Unassembled WGS sequence"/>
</dbReference>
<feature type="region of interest" description="Adenylyl transferase" evidence="7">
    <location>
        <begin position="468"/>
        <end position="958"/>
    </location>
</feature>
<name>A0A1F6UZ59_9PROT</name>
<dbReference type="Gene3D" id="1.20.120.330">
    <property type="entry name" value="Nucleotidyltransferases domain 2"/>
    <property type="match status" value="2"/>
</dbReference>
<evidence type="ECO:0000313" key="10">
    <source>
        <dbReference type="EMBL" id="OGI62599.1"/>
    </source>
</evidence>
<feature type="region of interest" description="Adenylyl removase" evidence="7">
    <location>
        <begin position="1"/>
        <end position="455"/>
    </location>
</feature>
<feature type="domain" description="PII-uridylyltransferase/Glutamine-synthetase adenylyltransferase" evidence="9">
    <location>
        <begin position="831"/>
        <end position="930"/>
    </location>
</feature>
<comment type="catalytic activity">
    <reaction evidence="7">
        <text>[glutamine synthetase]-L-tyrosine + ATP = [glutamine synthetase]-O(4)-(5'-adenylyl)-L-tyrosine + diphosphate</text>
        <dbReference type="Rhea" id="RHEA:18589"/>
        <dbReference type="Rhea" id="RHEA-COMP:10660"/>
        <dbReference type="Rhea" id="RHEA-COMP:10661"/>
        <dbReference type="ChEBI" id="CHEBI:30616"/>
        <dbReference type="ChEBI" id="CHEBI:33019"/>
        <dbReference type="ChEBI" id="CHEBI:46858"/>
        <dbReference type="ChEBI" id="CHEBI:83624"/>
        <dbReference type="EC" id="2.7.7.42"/>
    </reaction>
</comment>
<keyword evidence="2 7" id="KW-0548">Nucleotidyltransferase</keyword>
<dbReference type="EC" id="2.7.7.42" evidence="7"/>
<dbReference type="GO" id="GO:0000820">
    <property type="term" value="P:regulation of glutamine family amino acid metabolic process"/>
    <property type="evidence" value="ECO:0007669"/>
    <property type="project" value="UniProtKB-UniRule"/>
</dbReference>
<dbReference type="HAMAP" id="MF_00802">
    <property type="entry name" value="GlnE"/>
    <property type="match status" value="1"/>
</dbReference>
<dbReference type="Pfam" id="PF08335">
    <property type="entry name" value="GlnD_UR_UTase"/>
    <property type="match status" value="2"/>
</dbReference>
<accession>A0A1F6UZ59</accession>
<feature type="domain" description="Glutamate-ammonia ligase adenylyltransferase repeated" evidence="8">
    <location>
        <begin position="45"/>
        <end position="290"/>
    </location>
</feature>
<evidence type="ECO:0000256" key="4">
    <source>
        <dbReference type="ARBA" id="ARBA00022840"/>
    </source>
</evidence>
<dbReference type="EC" id="2.7.7.89" evidence="7"/>
<dbReference type="FunFam" id="3.30.460.10:FF:000009">
    <property type="entry name" value="Bifunctional glutamine synthetase adenylyltransferase/adenylyl-removing enzyme"/>
    <property type="match status" value="1"/>
</dbReference>
<comment type="cofactor">
    <cofactor evidence="7">
        <name>Mg(2+)</name>
        <dbReference type="ChEBI" id="CHEBI:18420"/>
    </cofactor>
</comment>
<comment type="caution">
    <text evidence="10">The sequence shown here is derived from an EMBL/GenBank/DDBJ whole genome shotgun (WGS) entry which is preliminary data.</text>
</comment>
<dbReference type="InterPro" id="IPR005190">
    <property type="entry name" value="GlnE_rpt_dom"/>
</dbReference>
<dbReference type="SUPFAM" id="SSF81593">
    <property type="entry name" value="Nucleotidyltransferase substrate binding subunit/domain"/>
    <property type="match status" value="2"/>
</dbReference>
<reference evidence="10 11" key="1">
    <citation type="journal article" date="2016" name="Nat. Commun.">
        <title>Thousands of microbial genomes shed light on interconnected biogeochemical processes in an aquifer system.</title>
        <authorList>
            <person name="Anantharaman K."/>
            <person name="Brown C.T."/>
            <person name="Hug L.A."/>
            <person name="Sharon I."/>
            <person name="Castelle C.J."/>
            <person name="Probst A.J."/>
            <person name="Thomas B.C."/>
            <person name="Singh A."/>
            <person name="Wilkins M.J."/>
            <person name="Karaoz U."/>
            <person name="Brodie E.L."/>
            <person name="Williams K.H."/>
            <person name="Hubbard S.S."/>
            <person name="Banfield J.F."/>
        </authorList>
    </citation>
    <scope>NUCLEOTIDE SEQUENCE [LARGE SCALE GENOMIC DNA]</scope>
</reference>
<dbReference type="NCBIfam" id="NF008292">
    <property type="entry name" value="PRK11072.1"/>
    <property type="match status" value="1"/>
</dbReference>
<keyword evidence="4 7" id="KW-0067">ATP-binding</keyword>
<dbReference type="Gene3D" id="3.30.460.10">
    <property type="entry name" value="Beta Polymerase, domain 2"/>
    <property type="match status" value="2"/>
</dbReference>
<evidence type="ECO:0000256" key="5">
    <source>
        <dbReference type="ARBA" id="ARBA00022842"/>
    </source>
</evidence>
<dbReference type="GO" id="GO:0000287">
    <property type="term" value="F:magnesium ion binding"/>
    <property type="evidence" value="ECO:0007669"/>
    <property type="project" value="UniProtKB-UniRule"/>
</dbReference>
<evidence type="ECO:0000256" key="1">
    <source>
        <dbReference type="ARBA" id="ARBA00022679"/>
    </source>
</evidence>
<sequence length="958" mass="106899">MDTLFRNAIAVVPAELHPAAEAHWRVFAPQLTDLLESELAHEWLKSLVRVFATSEFVAQSAERHPGLIGELLVSKSLYRRYPAGTLTKQVQQAAESARDEDELKKVLRSLRRREMVRIAWRDLAGRAELAEVVETLSELADGCIDAALNWLTRRAYAEQGVPRSADGKELRLAVLALGKLGGNELNFSSDVDVIFTYPEEGELSGARALSYGELFLRLCQSLIRVLGEPTADGFVFRVDTRLRPFGASGPLALSFGAMEHYYQIHGREWERYAFIKARVCAGDRVAGESLLARLKPFVYRRYIDFGVLAAIREMKEMIAREVERKSMAGNVKLGPGGIREIEFIAQALQLIRGGREPALQERATLKALAQLTQAGHLAESVTTELSASYDFLRCVEHRLQMVADQQTHELPTEPLAQTSLAFAMGYRDWAAFREALDGHRDSVQNYFRDLLGAPEKTAAEVDVFATLWLGAVDTERAAKLLGDAGYADPHALLALFDELRTGSGYQALSAEGRVRVDRLVPLLLRETTRVAYPDVTIARLVRLCEAIGRRTAYFALLIENPTALTQLVNLAAASPWIASWIGQHPVLLDELLDPRGLYELPEREELERELSERLIQLGDNLEAQTDWLREFRNAHLLRVAAADMGPGLPSDRVGVHLSQLADVLLENCLRIAYRMLVARHGAPGGAARCPEPGFVIIGYGKLGSLELGYASDLDMIFLYDEVEGGTTRGERQIPNELFFARLGQRLIHLLTARTPAGLLYEVDMRLRPSGNAGTLVTSLNAFRRYQENQAWTWEHQALVRARPVAGKAELRTAFEQTRRAVLCRPRDESKLRAEVKEMRARMAATHAAPTNASGFDVKHDRGGIVDIEFMVQYWVLRSAHAHPDVTVPTDNVHILEALAGAGLIAAERAEFLSSSYRRFLSVEQRLKLMERGTRVAPEELGDLPQSVLKIWNEIFEAE</sequence>
<protein>
    <recommendedName>
        <fullName evidence="7">Bifunctional glutamine synthetase adenylyltransferase/adenylyl-removing enzyme</fullName>
    </recommendedName>
    <alternativeName>
        <fullName evidence="7">ATP:glutamine synthetase adenylyltransferase</fullName>
    </alternativeName>
    <alternativeName>
        <fullName evidence="7">ATase</fullName>
    </alternativeName>
    <domain>
        <recommendedName>
            <fullName evidence="7">Glutamine synthetase adenylyl-L-tyrosine phosphorylase</fullName>
            <ecNumber evidence="7">2.7.7.89</ecNumber>
        </recommendedName>
        <alternativeName>
            <fullName evidence="7">Adenylyl removase</fullName>
            <shortName evidence="7">AR</shortName>
            <shortName evidence="7">AT-N</shortName>
        </alternativeName>
    </domain>
    <domain>
        <recommendedName>
            <fullName evidence="7">Glutamine synthetase adenylyl transferase</fullName>
            <ecNumber evidence="7">2.7.7.42</ecNumber>
        </recommendedName>
        <alternativeName>
            <fullName evidence="7">Adenylyl transferase</fullName>
            <shortName evidence="7">AT</shortName>
            <shortName evidence="7">AT-C</shortName>
        </alternativeName>
    </domain>
</protein>